<dbReference type="EMBL" id="ML977156">
    <property type="protein sequence ID" value="KAF1986590.1"/>
    <property type="molecule type" value="Genomic_DNA"/>
</dbReference>
<dbReference type="PANTHER" id="PTHR35519:SF2">
    <property type="entry name" value="PH DOMAIN PROTEIN"/>
    <property type="match status" value="1"/>
</dbReference>
<gene>
    <name evidence="3" type="ORF">K402DRAFT_355357</name>
</gene>
<accession>A0A6G1H0P2</accession>
<evidence type="ECO:0000313" key="4">
    <source>
        <dbReference type="Proteomes" id="UP000800041"/>
    </source>
</evidence>
<keyword evidence="4" id="KW-1185">Reference proteome</keyword>
<dbReference type="Pfam" id="PF13430">
    <property type="entry name" value="DUF4112"/>
    <property type="match status" value="1"/>
</dbReference>
<dbReference type="InterPro" id="IPR025187">
    <property type="entry name" value="DUF4112"/>
</dbReference>
<dbReference type="AlphaFoldDB" id="A0A6G1H0P2"/>
<feature type="transmembrane region" description="Helical" evidence="2">
    <location>
        <begin position="90"/>
        <end position="115"/>
    </location>
</feature>
<reference evidence="3" key="1">
    <citation type="journal article" date="2020" name="Stud. Mycol.">
        <title>101 Dothideomycetes genomes: a test case for predicting lifestyles and emergence of pathogens.</title>
        <authorList>
            <person name="Haridas S."/>
            <person name="Albert R."/>
            <person name="Binder M."/>
            <person name="Bloem J."/>
            <person name="Labutti K."/>
            <person name="Salamov A."/>
            <person name="Andreopoulos B."/>
            <person name="Baker S."/>
            <person name="Barry K."/>
            <person name="Bills G."/>
            <person name="Bluhm B."/>
            <person name="Cannon C."/>
            <person name="Castanera R."/>
            <person name="Culley D."/>
            <person name="Daum C."/>
            <person name="Ezra D."/>
            <person name="Gonzalez J."/>
            <person name="Henrissat B."/>
            <person name="Kuo A."/>
            <person name="Liang C."/>
            <person name="Lipzen A."/>
            <person name="Lutzoni F."/>
            <person name="Magnuson J."/>
            <person name="Mondo S."/>
            <person name="Nolan M."/>
            <person name="Ohm R."/>
            <person name="Pangilinan J."/>
            <person name="Park H.-J."/>
            <person name="Ramirez L."/>
            <person name="Alfaro M."/>
            <person name="Sun H."/>
            <person name="Tritt A."/>
            <person name="Yoshinaga Y."/>
            <person name="Zwiers L.-H."/>
            <person name="Turgeon B."/>
            <person name="Goodwin S."/>
            <person name="Spatafora J."/>
            <person name="Crous P."/>
            <person name="Grigoriev I."/>
        </authorList>
    </citation>
    <scope>NUCLEOTIDE SEQUENCE</scope>
    <source>
        <strain evidence="3">CBS 113979</strain>
    </source>
</reference>
<feature type="region of interest" description="Disordered" evidence="1">
    <location>
        <begin position="219"/>
        <end position="297"/>
    </location>
</feature>
<dbReference type="PANTHER" id="PTHR35519">
    <property type="entry name" value="MEMBRANE PROTEINS"/>
    <property type="match status" value="1"/>
</dbReference>
<keyword evidence="2" id="KW-0812">Transmembrane</keyword>
<feature type="region of interest" description="Disordered" evidence="1">
    <location>
        <begin position="178"/>
        <end position="204"/>
    </location>
</feature>
<evidence type="ECO:0000256" key="1">
    <source>
        <dbReference type="SAM" id="MobiDB-lite"/>
    </source>
</evidence>
<evidence type="ECO:0008006" key="5">
    <source>
        <dbReference type="Google" id="ProtNLM"/>
    </source>
</evidence>
<proteinExistence type="predicted"/>
<sequence>MAQIIGKYAAKKMLASQLNKNKKKHNAEPAGEYDPYYARIPDPRRPGKTKKVKKQIPDYLDDNDAVILAKVRSRAYKWDMALFDLFGVRFGWGSVIGLAPFIGDFIDCFVALLVVKSCMKVTGGLSNATLMLMLLNVAIDFGIGFVPILGDLADAAFKANCKNVRLLEKELDKKYKPKAVTEEEKRQREEYRRSGMHWQQPEPATVYEDFSDEEGDRADLAGARPVHGGTAGAAPMREPTRPQAARAPDERRGDAPPPYKKSWFGGKKQAPGDVEMGRNNGTAADGHGPSRQGSRRT</sequence>
<protein>
    <recommendedName>
        <fullName evidence="5">PH domain-containing protein</fullName>
    </recommendedName>
</protein>
<name>A0A6G1H0P2_9PEZI</name>
<evidence type="ECO:0000256" key="2">
    <source>
        <dbReference type="SAM" id="Phobius"/>
    </source>
</evidence>
<organism evidence="3 4">
    <name type="scientific">Aulographum hederae CBS 113979</name>
    <dbReference type="NCBI Taxonomy" id="1176131"/>
    <lineage>
        <taxon>Eukaryota</taxon>
        <taxon>Fungi</taxon>
        <taxon>Dikarya</taxon>
        <taxon>Ascomycota</taxon>
        <taxon>Pezizomycotina</taxon>
        <taxon>Dothideomycetes</taxon>
        <taxon>Pleosporomycetidae</taxon>
        <taxon>Aulographales</taxon>
        <taxon>Aulographaceae</taxon>
    </lineage>
</organism>
<keyword evidence="2" id="KW-0472">Membrane</keyword>
<feature type="compositionally biased region" description="Basic and acidic residues" evidence="1">
    <location>
        <begin position="178"/>
        <end position="193"/>
    </location>
</feature>
<evidence type="ECO:0000313" key="3">
    <source>
        <dbReference type="EMBL" id="KAF1986590.1"/>
    </source>
</evidence>
<dbReference type="Proteomes" id="UP000800041">
    <property type="component" value="Unassembled WGS sequence"/>
</dbReference>
<feature type="transmembrane region" description="Helical" evidence="2">
    <location>
        <begin position="127"/>
        <end position="150"/>
    </location>
</feature>
<dbReference type="OrthoDB" id="2103474at2759"/>
<keyword evidence="2" id="KW-1133">Transmembrane helix</keyword>